<dbReference type="GO" id="GO:0032469">
    <property type="term" value="P:endoplasmic reticulum calcium ion homeostasis"/>
    <property type="evidence" value="ECO:0007669"/>
    <property type="project" value="InterPro"/>
</dbReference>
<protein>
    <submittedName>
        <fullName evidence="15">Transmembrane and coiled-coil domain-containing protein 1</fullName>
    </submittedName>
</protein>
<evidence type="ECO:0000256" key="9">
    <source>
        <dbReference type="ARBA" id="ARBA00022989"/>
    </source>
</evidence>
<evidence type="ECO:0000256" key="13">
    <source>
        <dbReference type="ARBA" id="ARBA00023303"/>
    </source>
</evidence>
<dbReference type="PANTHER" id="PTHR20917">
    <property type="entry name" value="PNAS-RELATED"/>
    <property type="match status" value="1"/>
</dbReference>
<name>A0A177B7S3_9BILA</name>
<comment type="similarity">
    <text evidence="2">Belongs to the TMCO1 family.</text>
</comment>
<dbReference type="PANTHER" id="PTHR20917:SF0">
    <property type="entry name" value="CALCIUM LOAD-ACTIVATED CALCIUM CHANNEL"/>
    <property type="match status" value="1"/>
</dbReference>
<keyword evidence="8" id="KW-0106">Calcium</keyword>
<keyword evidence="6 14" id="KW-0812">Transmembrane</keyword>
<keyword evidence="7" id="KW-0256">Endoplasmic reticulum</keyword>
<dbReference type="GO" id="GO:0005789">
    <property type="term" value="C:endoplasmic reticulum membrane"/>
    <property type="evidence" value="ECO:0007669"/>
    <property type="project" value="UniProtKB-SubCell"/>
</dbReference>
<organism evidence="15 16">
    <name type="scientific">Intoshia linei</name>
    <dbReference type="NCBI Taxonomy" id="1819745"/>
    <lineage>
        <taxon>Eukaryota</taxon>
        <taxon>Metazoa</taxon>
        <taxon>Spiralia</taxon>
        <taxon>Lophotrochozoa</taxon>
        <taxon>Mesozoa</taxon>
        <taxon>Orthonectida</taxon>
        <taxon>Rhopaluridae</taxon>
        <taxon>Intoshia</taxon>
    </lineage>
</organism>
<dbReference type="GO" id="GO:0005262">
    <property type="term" value="F:calcium channel activity"/>
    <property type="evidence" value="ECO:0007669"/>
    <property type="project" value="UniProtKB-KW"/>
</dbReference>
<keyword evidence="10" id="KW-0175">Coiled coil</keyword>
<evidence type="ECO:0000256" key="10">
    <source>
        <dbReference type="ARBA" id="ARBA00023054"/>
    </source>
</evidence>
<dbReference type="AlphaFoldDB" id="A0A177B7S3"/>
<evidence type="ECO:0000313" key="15">
    <source>
        <dbReference type="EMBL" id="OAF70180.1"/>
    </source>
</evidence>
<keyword evidence="16" id="KW-1185">Reference proteome</keyword>
<sequence>MFLDKIKSNVDQNSRKKKKKIDIEEEKLTQINNQLNWTKMKSMFLIGIVFTILLRIFGNKFSGKIIAKLTFIPFSFIQGVSHRGLEGNDMTDCSFFFFYIMCTMFLKQVCFNCYQRKV</sequence>
<keyword evidence="13" id="KW-0407">Ion channel</keyword>
<evidence type="ECO:0000256" key="6">
    <source>
        <dbReference type="ARBA" id="ARBA00022692"/>
    </source>
</evidence>
<keyword evidence="4" id="KW-0109">Calcium transport</keyword>
<keyword evidence="3" id="KW-0813">Transport</keyword>
<feature type="transmembrane region" description="Helical" evidence="14">
    <location>
        <begin position="42"/>
        <end position="58"/>
    </location>
</feature>
<keyword evidence="9 14" id="KW-1133">Transmembrane helix</keyword>
<dbReference type="InterPro" id="IPR008559">
    <property type="entry name" value="TMCO1"/>
</dbReference>
<evidence type="ECO:0000256" key="12">
    <source>
        <dbReference type="ARBA" id="ARBA00023136"/>
    </source>
</evidence>
<evidence type="ECO:0000256" key="14">
    <source>
        <dbReference type="SAM" id="Phobius"/>
    </source>
</evidence>
<evidence type="ECO:0000256" key="7">
    <source>
        <dbReference type="ARBA" id="ARBA00022824"/>
    </source>
</evidence>
<evidence type="ECO:0000256" key="2">
    <source>
        <dbReference type="ARBA" id="ARBA00006537"/>
    </source>
</evidence>
<comment type="caution">
    <text evidence="15">The sequence shown here is derived from an EMBL/GenBank/DDBJ whole genome shotgun (WGS) entry which is preliminary data.</text>
</comment>
<dbReference type="Proteomes" id="UP000078046">
    <property type="component" value="Unassembled WGS sequence"/>
</dbReference>
<accession>A0A177B7S3</accession>
<gene>
    <name evidence="15" type="ORF">A3Q56_02076</name>
</gene>
<evidence type="ECO:0000256" key="11">
    <source>
        <dbReference type="ARBA" id="ARBA00023065"/>
    </source>
</evidence>
<keyword evidence="11" id="KW-0406">Ion transport</keyword>
<dbReference type="InterPro" id="IPR002809">
    <property type="entry name" value="EMC3/TMCO1"/>
</dbReference>
<feature type="transmembrane region" description="Helical" evidence="14">
    <location>
        <begin position="96"/>
        <end position="114"/>
    </location>
</feature>
<evidence type="ECO:0000256" key="1">
    <source>
        <dbReference type="ARBA" id="ARBA00004477"/>
    </source>
</evidence>
<dbReference type="Pfam" id="PF01956">
    <property type="entry name" value="EMC3_TMCO1"/>
    <property type="match status" value="1"/>
</dbReference>
<evidence type="ECO:0000313" key="16">
    <source>
        <dbReference type="Proteomes" id="UP000078046"/>
    </source>
</evidence>
<evidence type="ECO:0000256" key="3">
    <source>
        <dbReference type="ARBA" id="ARBA00022448"/>
    </source>
</evidence>
<comment type="subcellular location">
    <subcellularLocation>
        <location evidence="1">Endoplasmic reticulum membrane</location>
        <topology evidence="1">Multi-pass membrane protein</topology>
    </subcellularLocation>
</comment>
<keyword evidence="5" id="KW-0107">Calcium channel</keyword>
<proteinExistence type="inferred from homology"/>
<keyword evidence="12 14" id="KW-0472">Membrane</keyword>
<evidence type="ECO:0000256" key="4">
    <source>
        <dbReference type="ARBA" id="ARBA00022568"/>
    </source>
</evidence>
<dbReference type="EMBL" id="LWCA01000179">
    <property type="protein sequence ID" value="OAF70180.1"/>
    <property type="molecule type" value="Genomic_DNA"/>
</dbReference>
<dbReference type="OrthoDB" id="342726at2759"/>
<reference evidence="15 16" key="1">
    <citation type="submission" date="2016-04" db="EMBL/GenBank/DDBJ databases">
        <title>The genome of Intoshia linei affirms orthonectids as highly simplified spiralians.</title>
        <authorList>
            <person name="Mikhailov K.V."/>
            <person name="Slusarev G.S."/>
            <person name="Nikitin M.A."/>
            <person name="Logacheva M.D."/>
            <person name="Penin A."/>
            <person name="Aleoshin V."/>
            <person name="Panchin Y.V."/>
        </authorList>
    </citation>
    <scope>NUCLEOTIDE SEQUENCE [LARGE SCALE GENOMIC DNA]</scope>
    <source>
        <strain evidence="15">Intl2013</strain>
        <tissue evidence="15">Whole animal</tissue>
    </source>
</reference>
<evidence type="ECO:0000256" key="8">
    <source>
        <dbReference type="ARBA" id="ARBA00022837"/>
    </source>
</evidence>
<evidence type="ECO:0000256" key="5">
    <source>
        <dbReference type="ARBA" id="ARBA00022673"/>
    </source>
</evidence>